<evidence type="ECO:0000259" key="5">
    <source>
        <dbReference type="Pfam" id="PF00389"/>
    </source>
</evidence>
<protein>
    <recommendedName>
        <fullName evidence="9">D-isomer specific 2-hydroxyacid dehydrogenase NAD-binding domain-containing protein</fullName>
    </recommendedName>
</protein>
<evidence type="ECO:0000313" key="7">
    <source>
        <dbReference type="EnsemblPlants" id="OMERI04G00330.2"/>
    </source>
</evidence>
<evidence type="ECO:0008006" key="9">
    <source>
        <dbReference type="Google" id="ProtNLM"/>
    </source>
</evidence>
<dbReference type="InterPro" id="IPR050223">
    <property type="entry name" value="D-isomer_2-hydroxyacid_DH"/>
</dbReference>
<dbReference type="InterPro" id="IPR029752">
    <property type="entry name" value="D-isomer_DH_CS1"/>
</dbReference>
<keyword evidence="8" id="KW-1185">Reference proteome</keyword>
<keyword evidence="1" id="KW-0521">NADP</keyword>
<dbReference type="InterPro" id="IPR036291">
    <property type="entry name" value="NAD(P)-bd_dom_sf"/>
</dbReference>
<dbReference type="GO" id="GO:0016618">
    <property type="term" value="F:hydroxypyruvate reductase [NAD(P)H] activity"/>
    <property type="evidence" value="ECO:0007669"/>
    <property type="project" value="TreeGrafter"/>
</dbReference>
<evidence type="ECO:0000256" key="3">
    <source>
        <dbReference type="ARBA" id="ARBA00023027"/>
    </source>
</evidence>
<feature type="compositionally biased region" description="Low complexity" evidence="4">
    <location>
        <begin position="485"/>
        <end position="504"/>
    </location>
</feature>
<feature type="domain" description="D-isomer specific 2-hydroxyacid dehydrogenase catalytic" evidence="5">
    <location>
        <begin position="52"/>
        <end position="322"/>
    </location>
</feature>
<evidence type="ECO:0000313" key="8">
    <source>
        <dbReference type="Proteomes" id="UP000008021"/>
    </source>
</evidence>
<dbReference type="Pfam" id="PF00389">
    <property type="entry name" value="2-Hacid_dh"/>
    <property type="match status" value="1"/>
</dbReference>
<dbReference type="FunFam" id="3.40.50.720:FF:000213">
    <property type="entry name" value="Putative 2-hydroxyacid dehydrogenase"/>
    <property type="match status" value="1"/>
</dbReference>
<dbReference type="GO" id="GO:0030267">
    <property type="term" value="F:glyoxylate reductase (NADPH) activity"/>
    <property type="evidence" value="ECO:0007669"/>
    <property type="project" value="TreeGrafter"/>
</dbReference>
<dbReference type="PANTHER" id="PTHR10996">
    <property type="entry name" value="2-HYDROXYACID DEHYDROGENASE-RELATED"/>
    <property type="match status" value="1"/>
</dbReference>
<accession>A0A0E0D9Y9</accession>
<dbReference type="HOGENOM" id="CLU_035090_0_0_1"/>
<dbReference type="Gramene" id="OMERI04G00330.2">
    <property type="protein sequence ID" value="OMERI04G00330.2"/>
    <property type="gene ID" value="OMERI04G00330"/>
</dbReference>
<feature type="domain" description="D-isomer specific 2-hydroxyacid dehydrogenase NAD-binding" evidence="6">
    <location>
        <begin position="115"/>
        <end position="291"/>
    </location>
</feature>
<dbReference type="EnsemblPlants" id="OMERI04G00330.2">
    <property type="protein sequence ID" value="OMERI04G00330.2"/>
    <property type="gene ID" value="OMERI04G00330"/>
</dbReference>
<dbReference type="GO" id="GO:0005829">
    <property type="term" value="C:cytosol"/>
    <property type="evidence" value="ECO:0007669"/>
    <property type="project" value="TreeGrafter"/>
</dbReference>
<dbReference type="Proteomes" id="UP000008021">
    <property type="component" value="Chromosome 4"/>
</dbReference>
<evidence type="ECO:0000259" key="6">
    <source>
        <dbReference type="Pfam" id="PF02826"/>
    </source>
</evidence>
<dbReference type="CDD" id="cd12156">
    <property type="entry name" value="HPPR"/>
    <property type="match status" value="1"/>
</dbReference>
<dbReference type="Gene3D" id="3.40.50.720">
    <property type="entry name" value="NAD(P)-binding Rossmann-like Domain"/>
    <property type="match status" value="2"/>
</dbReference>
<dbReference type="SUPFAM" id="SSF52283">
    <property type="entry name" value="Formate/glycerate dehydrogenase catalytic domain-like"/>
    <property type="match status" value="1"/>
</dbReference>
<evidence type="ECO:0000256" key="4">
    <source>
        <dbReference type="SAM" id="MobiDB-lite"/>
    </source>
</evidence>
<name>A0A0E0D9Y9_9ORYZ</name>
<evidence type="ECO:0000256" key="2">
    <source>
        <dbReference type="ARBA" id="ARBA00023002"/>
    </source>
</evidence>
<organism evidence="7">
    <name type="scientific">Oryza meridionalis</name>
    <dbReference type="NCBI Taxonomy" id="40149"/>
    <lineage>
        <taxon>Eukaryota</taxon>
        <taxon>Viridiplantae</taxon>
        <taxon>Streptophyta</taxon>
        <taxon>Embryophyta</taxon>
        <taxon>Tracheophyta</taxon>
        <taxon>Spermatophyta</taxon>
        <taxon>Magnoliopsida</taxon>
        <taxon>Liliopsida</taxon>
        <taxon>Poales</taxon>
        <taxon>Poaceae</taxon>
        <taxon>BOP clade</taxon>
        <taxon>Oryzoideae</taxon>
        <taxon>Oryzeae</taxon>
        <taxon>Oryzinae</taxon>
        <taxon>Oryza</taxon>
    </lineage>
</organism>
<dbReference type="InterPro" id="IPR006139">
    <property type="entry name" value="D-isomer_2_OHA_DH_cat_dom"/>
</dbReference>
<sequence>MSSPPVLLLCRLFPGTFTDVAHRFRLLDFYASALPIHAFLAAVAAHADPPRVVLVFGGGPIPVGAELFDAVPSLRCIITVSAGTNHIDLRECARRGVQVANAGGIYSTDVADYAVGLLLDVLRHVSAGDRFVRRGLCPEQRGGDFLPLGSKIGGRRVGIIGLGSIGSAIARRLEAFGCVVSYHNRRRREDVAYAYFPTATDLAASSDVLVVACALTAETRRIVDRGVLDALGERGVVVNVARGANVDEAELVRALAEGRVAGAGLEVFDDEPNVPLELWAMDNVVLTPHQAIFTPESMADLSRVVLANLDAFFAGEPLLTRVEASEWFSRGPFDLAHGPHLSIHFCLPPVLTQSCDRLARSPPRRPLIHSPSSRHSHLRLPFLDSPAARFLPPLSTLNPKALSLRLPARRLPVASSAAPSGAATSAMEHRRFLQRYGLNPDDFDDDAEAEPMEEGKAIAMAAARVSRRHAVPTSSSHIRLPLPGSPTTCATSPSSPGDRPSLSAAPPPLPVRRSPSPTRRHPPLLQPGVKHRGGIPNPLPDCVPAVYDAIESVFQKTIDHSLTWCW</sequence>
<reference evidence="7" key="2">
    <citation type="submission" date="2018-05" db="EMBL/GenBank/DDBJ databases">
        <title>OmerRS3 (Oryza meridionalis Reference Sequence Version 3).</title>
        <authorList>
            <person name="Zhang J."/>
            <person name="Kudrna D."/>
            <person name="Lee S."/>
            <person name="Talag J."/>
            <person name="Welchert J."/>
            <person name="Wing R.A."/>
        </authorList>
    </citation>
    <scope>NUCLEOTIDE SEQUENCE [LARGE SCALE GENOMIC DNA]</scope>
    <source>
        <strain evidence="7">cv. OR44</strain>
    </source>
</reference>
<evidence type="ECO:0000256" key="1">
    <source>
        <dbReference type="ARBA" id="ARBA00022857"/>
    </source>
</evidence>
<dbReference type="GO" id="GO:0051287">
    <property type="term" value="F:NAD binding"/>
    <property type="evidence" value="ECO:0007669"/>
    <property type="project" value="InterPro"/>
</dbReference>
<dbReference type="PROSITE" id="PS00065">
    <property type="entry name" value="D_2_HYDROXYACID_DH_1"/>
    <property type="match status" value="1"/>
</dbReference>
<dbReference type="InterPro" id="IPR006140">
    <property type="entry name" value="D-isomer_DH_NAD-bd"/>
</dbReference>
<proteinExistence type="predicted"/>
<feature type="region of interest" description="Disordered" evidence="4">
    <location>
        <begin position="468"/>
        <end position="536"/>
    </location>
</feature>
<dbReference type="SUPFAM" id="SSF51735">
    <property type="entry name" value="NAD(P)-binding Rossmann-fold domains"/>
    <property type="match status" value="1"/>
</dbReference>
<keyword evidence="2" id="KW-0560">Oxidoreductase</keyword>
<keyword evidence="3" id="KW-0520">NAD</keyword>
<reference evidence="7" key="1">
    <citation type="submission" date="2015-04" db="UniProtKB">
        <authorList>
            <consortium name="EnsemblPlants"/>
        </authorList>
    </citation>
    <scope>IDENTIFICATION</scope>
</reference>
<dbReference type="PANTHER" id="PTHR10996:SF158">
    <property type="entry name" value="OS04G0107300 PROTEIN"/>
    <property type="match status" value="1"/>
</dbReference>
<dbReference type="Pfam" id="PF02826">
    <property type="entry name" value="2-Hacid_dh_C"/>
    <property type="match status" value="1"/>
</dbReference>
<dbReference type="STRING" id="40149.A0A0E0D9Y9"/>
<dbReference type="AlphaFoldDB" id="A0A0E0D9Y9"/>